<evidence type="ECO:0000313" key="2">
    <source>
        <dbReference type="Proteomes" id="UP001164250"/>
    </source>
</evidence>
<keyword evidence="2" id="KW-1185">Reference proteome</keyword>
<protein>
    <submittedName>
        <fullName evidence="1">Uncharacterized protein</fullName>
    </submittedName>
</protein>
<comment type="caution">
    <text evidence="1">The sequence shown here is derived from an EMBL/GenBank/DDBJ whole genome shotgun (WGS) entry which is preliminary data.</text>
</comment>
<accession>A0ACC1B5N6</accession>
<dbReference type="EMBL" id="CM047902">
    <property type="protein sequence ID" value="KAJ0094258.1"/>
    <property type="molecule type" value="Genomic_DNA"/>
</dbReference>
<proteinExistence type="predicted"/>
<organism evidence="1 2">
    <name type="scientific">Pistacia atlantica</name>
    <dbReference type="NCBI Taxonomy" id="434234"/>
    <lineage>
        <taxon>Eukaryota</taxon>
        <taxon>Viridiplantae</taxon>
        <taxon>Streptophyta</taxon>
        <taxon>Embryophyta</taxon>
        <taxon>Tracheophyta</taxon>
        <taxon>Spermatophyta</taxon>
        <taxon>Magnoliopsida</taxon>
        <taxon>eudicotyledons</taxon>
        <taxon>Gunneridae</taxon>
        <taxon>Pentapetalae</taxon>
        <taxon>rosids</taxon>
        <taxon>malvids</taxon>
        <taxon>Sapindales</taxon>
        <taxon>Anacardiaceae</taxon>
        <taxon>Pistacia</taxon>
    </lineage>
</organism>
<name>A0ACC1B5N6_9ROSI</name>
<reference evidence="2" key="1">
    <citation type="journal article" date="2023" name="G3 (Bethesda)">
        <title>Genome assembly and association tests identify interacting loci associated with vigor, precocity, and sex in interspecific pistachio rootstocks.</title>
        <authorList>
            <person name="Palmer W."/>
            <person name="Jacygrad E."/>
            <person name="Sagayaradj S."/>
            <person name="Cavanaugh K."/>
            <person name="Han R."/>
            <person name="Bertier L."/>
            <person name="Beede B."/>
            <person name="Kafkas S."/>
            <person name="Golino D."/>
            <person name="Preece J."/>
            <person name="Michelmore R."/>
        </authorList>
    </citation>
    <scope>NUCLEOTIDE SEQUENCE [LARGE SCALE GENOMIC DNA]</scope>
</reference>
<dbReference type="Proteomes" id="UP001164250">
    <property type="component" value="Chromosome 6"/>
</dbReference>
<sequence length="186" mass="21647">MFHSSPQNHHMKQYQNGDTPIALPVYPAIQKPLPNKHPKAQQYPYGEETFNDEYGGFVLANPVALPVYPTIRKPQPHRLPEAQYSYGNETFNDKYGDFILVNPRGIRAMQYEQAPNEMQYQQAPVHHAKAKDHNHKVKENVDSEAEEFIKLEHNKFKINKTNGKFRLLKLMPEKFSLQKVIVLSHR</sequence>
<gene>
    <name evidence="1" type="ORF">Patl1_16036</name>
</gene>
<evidence type="ECO:0000313" key="1">
    <source>
        <dbReference type="EMBL" id="KAJ0094258.1"/>
    </source>
</evidence>